<evidence type="ECO:0000313" key="9">
    <source>
        <dbReference type="Proteomes" id="UP000267408"/>
    </source>
</evidence>
<protein>
    <submittedName>
        <fullName evidence="8">Sodium-dependent phosphate cotransporter</fullName>
    </submittedName>
</protein>
<dbReference type="EMBL" id="RJVJ01000001">
    <property type="protein sequence ID" value="ROR46919.1"/>
    <property type="molecule type" value="Genomic_DNA"/>
</dbReference>
<keyword evidence="5 7" id="KW-0472">Membrane</keyword>
<comment type="caution">
    <text evidence="8">The sequence shown here is derived from an EMBL/GenBank/DDBJ whole genome shotgun (WGS) entry which is preliminary data.</text>
</comment>
<dbReference type="GO" id="GO:0005886">
    <property type="term" value="C:plasma membrane"/>
    <property type="evidence" value="ECO:0007669"/>
    <property type="project" value="UniProtKB-SubCell"/>
</dbReference>
<evidence type="ECO:0000256" key="2">
    <source>
        <dbReference type="ARBA" id="ARBA00022475"/>
    </source>
</evidence>
<reference evidence="8 9" key="1">
    <citation type="submission" date="2018-11" db="EMBL/GenBank/DDBJ databases">
        <title>Sequencing the genomes of 1000 actinobacteria strains.</title>
        <authorList>
            <person name="Klenk H.-P."/>
        </authorList>
    </citation>
    <scope>NUCLEOTIDE SEQUENCE [LARGE SCALE GENOMIC DNA]</scope>
    <source>
        <strain evidence="8 9">DSM 44780</strain>
    </source>
</reference>
<feature type="region of interest" description="Disordered" evidence="6">
    <location>
        <begin position="1"/>
        <end position="20"/>
    </location>
</feature>
<dbReference type="PANTHER" id="PTHR10010">
    <property type="entry name" value="SOLUTE CARRIER FAMILY 34 SODIUM PHOSPHATE , MEMBER 2-RELATED"/>
    <property type="match status" value="1"/>
</dbReference>
<dbReference type="GO" id="GO:0005436">
    <property type="term" value="F:sodium:phosphate symporter activity"/>
    <property type="evidence" value="ECO:0007669"/>
    <property type="project" value="InterPro"/>
</dbReference>
<evidence type="ECO:0000256" key="3">
    <source>
        <dbReference type="ARBA" id="ARBA00022692"/>
    </source>
</evidence>
<proteinExistence type="predicted"/>
<sequence length="395" mass="41350">MANATPDREPDRSEPDGAGELSTGTTVLGWLGVAGLIYLLICAVSIISRGFAGLGGDAAHTMFAFAANPWVGLSVGVLGTVLIQSSTTTTAIAVTAVGSGALPIEGAVPIILGANVGTTVTTSLVALTFIGNRTEFRRALGASTVHDFYNWLALLLFFPVELIWHPLQRISRALTDALYGTDWLPNPAHFNVVRSVTRPVEHAVVHGTAQVSAALGPLFTIVIGAALILIAVRYLGTLLKLLMVGRARDALLKAVGRNEYLAMATGMGVTVVTQSSTITTSVLVPFAGTGILTPAQVYPVVVGSNLGTTFTVVFAAFAGVGPDAKIGLQAAFVHLIYNLFAIVAIYVIPLLRPLPLYCAEQLARLASERRWILGVYLGTVFVALPALVIVLVGVL</sequence>
<evidence type="ECO:0000256" key="7">
    <source>
        <dbReference type="SAM" id="Phobius"/>
    </source>
</evidence>
<dbReference type="GO" id="GO:0044341">
    <property type="term" value="P:sodium-dependent phosphate transport"/>
    <property type="evidence" value="ECO:0007669"/>
    <property type="project" value="InterPro"/>
</dbReference>
<comment type="subcellular location">
    <subcellularLocation>
        <location evidence="1">Cell membrane</location>
        <topology evidence="1">Multi-pass membrane protein</topology>
    </subcellularLocation>
</comment>
<evidence type="ECO:0000256" key="1">
    <source>
        <dbReference type="ARBA" id="ARBA00004651"/>
    </source>
</evidence>
<evidence type="ECO:0000256" key="6">
    <source>
        <dbReference type="SAM" id="MobiDB-lite"/>
    </source>
</evidence>
<dbReference type="NCBIfam" id="NF037997">
    <property type="entry name" value="Na_Pi_symport"/>
    <property type="match status" value="1"/>
</dbReference>
<feature type="transmembrane region" description="Helical" evidence="7">
    <location>
        <begin position="27"/>
        <end position="51"/>
    </location>
</feature>
<keyword evidence="2" id="KW-1003">Cell membrane</keyword>
<feature type="transmembrane region" description="Helical" evidence="7">
    <location>
        <begin position="260"/>
        <end position="284"/>
    </location>
</feature>
<dbReference type="RefSeq" id="WP_244257055.1">
    <property type="nucleotide sequence ID" value="NZ_RJVJ01000001.1"/>
</dbReference>
<dbReference type="Pfam" id="PF02690">
    <property type="entry name" value="Na_Pi_cotrans"/>
    <property type="match status" value="2"/>
</dbReference>
<feature type="transmembrane region" description="Helical" evidence="7">
    <location>
        <begin position="296"/>
        <end position="320"/>
    </location>
</feature>
<keyword evidence="3 7" id="KW-0812">Transmembrane</keyword>
<name>A0A8G1UQ10_9ACTN</name>
<dbReference type="PANTHER" id="PTHR10010:SF46">
    <property type="entry name" value="SODIUM-DEPENDENT PHOSPHATE TRANSPORT PROTEIN 2B"/>
    <property type="match status" value="1"/>
</dbReference>
<dbReference type="Proteomes" id="UP000267408">
    <property type="component" value="Unassembled WGS sequence"/>
</dbReference>
<evidence type="ECO:0000313" key="8">
    <source>
        <dbReference type="EMBL" id="ROR46919.1"/>
    </source>
</evidence>
<feature type="compositionally biased region" description="Basic and acidic residues" evidence="6">
    <location>
        <begin position="1"/>
        <end position="15"/>
    </location>
</feature>
<feature type="transmembrane region" description="Helical" evidence="7">
    <location>
        <begin position="332"/>
        <end position="351"/>
    </location>
</feature>
<feature type="transmembrane region" description="Helical" evidence="7">
    <location>
        <begin position="218"/>
        <end position="239"/>
    </location>
</feature>
<dbReference type="AlphaFoldDB" id="A0A8G1UQ10"/>
<gene>
    <name evidence="8" type="ORF">EDD39_5216</name>
</gene>
<dbReference type="InterPro" id="IPR003841">
    <property type="entry name" value="Na/Pi_transpt"/>
</dbReference>
<keyword evidence="4 7" id="KW-1133">Transmembrane helix</keyword>
<evidence type="ECO:0000256" key="5">
    <source>
        <dbReference type="ARBA" id="ARBA00023136"/>
    </source>
</evidence>
<feature type="transmembrane region" description="Helical" evidence="7">
    <location>
        <begin position="106"/>
        <end position="127"/>
    </location>
</feature>
<accession>A0A8G1UQ10</accession>
<feature type="transmembrane region" description="Helical" evidence="7">
    <location>
        <begin position="371"/>
        <end position="394"/>
    </location>
</feature>
<organism evidence="8 9">
    <name type="scientific">Kitasatospora cineracea</name>
    <dbReference type="NCBI Taxonomy" id="88074"/>
    <lineage>
        <taxon>Bacteria</taxon>
        <taxon>Bacillati</taxon>
        <taxon>Actinomycetota</taxon>
        <taxon>Actinomycetes</taxon>
        <taxon>Kitasatosporales</taxon>
        <taxon>Streptomycetaceae</taxon>
        <taxon>Kitasatospora</taxon>
    </lineage>
</organism>
<feature type="transmembrane region" description="Helical" evidence="7">
    <location>
        <begin position="63"/>
        <end position="86"/>
    </location>
</feature>
<evidence type="ECO:0000256" key="4">
    <source>
        <dbReference type="ARBA" id="ARBA00022989"/>
    </source>
</evidence>